<feature type="domain" description="SpoVT-AbrB" evidence="2">
    <location>
        <begin position="12"/>
        <end position="57"/>
    </location>
</feature>
<dbReference type="PROSITE" id="PS51740">
    <property type="entry name" value="SPOVT_ABRB"/>
    <property type="match status" value="1"/>
</dbReference>
<dbReference type="InterPro" id="IPR007159">
    <property type="entry name" value="SpoVT-AbrB_dom"/>
</dbReference>
<dbReference type="PANTHER" id="PTHR34860">
    <property type="entry name" value="REPRESSOR-LIKE PROTEIN SSO7C3"/>
    <property type="match status" value="1"/>
</dbReference>
<dbReference type="Gene3D" id="2.10.260.10">
    <property type="match status" value="1"/>
</dbReference>
<keyword evidence="1" id="KW-0238">DNA-binding</keyword>
<evidence type="ECO:0000313" key="3">
    <source>
        <dbReference type="EMBL" id="MDQ0287863.1"/>
    </source>
</evidence>
<comment type="caution">
    <text evidence="3">The sequence shown here is derived from an EMBL/GenBank/DDBJ whole genome shotgun (WGS) entry which is preliminary data.</text>
</comment>
<protein>
    <submittedName>
        <fullName evidence="3">AbrB family looped-hinge helix DNA binding protein</fullName>
    </submittedName>
</protein>
<dbReference type="EMBL" id="JAUSUX010000054">
    <property type="protein sequence ID" value="MDQ0287863.1"/>
    <property type="molecule type" value="Genomic_DNA"/>
</dbReference>
<dbReference type="SUPFAM" id="SSF89447">
    <property type="entry name" value="AbrB/MazE/MraZ-like"/>
    <property type="match status" value="1"/>
</dbReference>
<dbReference type="RefSeq" id="WP_307403906.1">
    <property type="nucleotide sequence ID" value="NZ_JAUSUX010000054.1"/>
</dbReference>
<name>A0ABU0B567_9FIRM</name>
<dbReference type="SMART" id="SM00966">
    <property type="entry name" value="SpoVT_AbrB"/>
    <property type="match status" value="1"/>
</dbReference>
<evidence type="ECO:0000259" key="2">
    <source>
        <dbReference type="PROSITE" id="PS51740"/>
    </source>
</evidence>
<sequence>MITGGLAKMSEHYIARVTTKGQVTVPLELRKSLNIKEGDYILFEKKGSRVEIRKMIPFNDFEEFARPIRERFQKEGITPRDVEEAINWARRGVK</sequence>
<evidence type="ECO:0000313" key="4">
    <source>
        <dbReference type="Proteomes" id="UP001225644"/>
    </source>
</evidence>
<dbReference type="InterPro" id="IPR037914">
    <property type="entry name" value="SpoVT-AbrB_sf"/>
</dbReference>
<proteinExistence type="predicted"/>
<dbReference type="PANTHER" id="PTHR34860:SF6">
    <property type="entry name" value="REPRESSOR-LIKE PROTEIN SSO7C3"/>
    <property type="match status" value="1"/>
</dbReference>
<evidence type="ECO:0000256" key="1">
    <source>
        <dbReference type="PROSITE-ProRule" id="PRU01076"/>
    </source>
</evidence>
<reference evidence="3 4" key="1">
    <citation type="submission" date="2023-07" db="EMBL/GenBank/DDBJ databases">
        <title>Genomic Encyclopedia of Type Strains, Phase IV (KMG-IV): sequencing the most valuable type-strain genomes for metagenomic binning, comparative biology and taxonomic classification.</title>
        <authorList>
            <person name="Goeker M."/>
        </authorList>
    </citation>
    <scope>NUCLEOTIDE SEQUENCE [LARGE SCALE GENOMIC DNA]</scope>
    <source>
        <strain evidence="3 4">DSM 12396</strain>
    </source>
</reference>
<keyword evidence="4" id="KW-1185">Reference proteome</keyword>
<gene>
    <name evidence="3" type="ORF">J2Z49_002997</name>
</gene>
<dbReference type="NCBIfam" id="TIGR01439">
    <property type="entry name" value="lp_hng_hel_AbrB"/>
    <property type="match status" value="1"/>
</dbReference>
<dbReference type="Proteomes" id="UP001225644">
    <property type="component" value="Unassembled WGS sequence"/>
</dbReference>
<dbReference type="InterPro" id="IPR052975">
    <property type="entry name" value="Repressor-like_regulatory"/>
</dbReference>
<organism evidence="3 4">
    <name type="scientific">Desulfofundulus luciae</name>
    <dbReference type="NCBI Taxonomy" id="74702"/>
    <lineage>
        <taxon>Bacteria</taxon>
        <taxon>Bacillati</taxon>
        <taxon>Bacillota</taxon>
        <taxon>Clostridia</taxon>
        <taxon>Eubacteriales</taxon>
        <taxon>Peptococcaceae</taxon>
        <taxon>Desulfofundulus</taxon>
    </lineage>
</organism>
<dbReference type="Pfam" id="PF04014">
    <property type="entry name" value="MazE_antitoxin"/>
    <property type="match status" value="1"/>
</dbReference>
<accession>A0ABU0B567</accession>